<protein>
    <submittedName>
        <fullName evidence="2">Uncharacterized protein</fullName>
    </submittedName>
</protein>
<reference evidence="2" key="2">
    <citation type="submission" date="2021-03" db="UniProtKB">
        <authorList>
            <consortium name="EnsemblPlants"/>
        </authorList>
    </citation>
    <scope>IDENTIFICATION</scope>
</reference>
<dbReference type="EnsemblPlants" id="AUR62013280-RA">
    <property type="protein sequence ID" value="AUR62013280-RA:cds"/>
    <property type="gene ID" value="AUR62013280"/>
</dbReference>
<keyword evidence="3" id="KW-1185">Reference proteome</keyword>
<dbReference type="AlphaFoldDB" id="A0A803LH33"/>
<dbReference type="Gramene" id="AUR62013280-RA">
    <property type="protein sequence ID" value="AUR62013280-RA:cds"/>
    <property type="gene ID" value="AUR62013280"/>
</dbReference>
<accession>A0A803LH33</accession>
<name>A0A803LH33_CHEQI</name>
<feature type="region of interest" description="Disordered" evidence="1">
    <location>
        <begin position="93"/>
        <end position="112"/>
    </location>
</feature>
<sequence>MFRKAIAAGAGVHQPWRMISRRHSSVVSSAVNSILLRSLKDHYLEVSKMAPPPKVNPPADFTIMKGALDSNGPDHRNLMRWFRSVGLFVNGRETDKGTDEAAANASKSNAAK</sequence>
<dbReference type="Proteomes" id="UP000596660">
    <property type="component" value="Unplaced"/>
</dbReference>
<reference evidence="2" key="1">
    <citation type="journal article" date="2017" name="Nature">
        <title>The genome of Chenopodium quinoa.</title>
        <authorList>
            <person name="Jarvis D.E."/>
            <person name="Ho Y.S."/>
            <person name="Lightfoot D.J."/>
            <person name="Schmoeckel S.M."/>
            <person name="Li B."/>
            <person name="Borm T.J.A."/>
            <person name="Ohyanagi H."/>
            <person name="Mineta K."/>
            <person name="Michell C.T."/>
            <person name="Saber N."/>
            <person name="Kharbatia N.M."/>
            <person name="Rupper R.R."/>
            <person name="Sharp A.R."/>
            <person name="Dally N."/>
            <person name="Boughton B.A."/>
            <person name="Woo Y.H."/>
            <person name="Gao G."/>
            <person name="Schijlen E.G.W.M."/>
            <person name="Guo X."/>
            <person name="Momin A.A."/>
            <person name="Negrao S."/>
            <person name="Al-Babili S."/>
            <person name="Gehring C."/>
            <person name="Roessner U."/>
            <person name="Jung C."/>
            <person name="Murphy K."/>
            <person name="Arold S.T."/>
            <person name="Gojobori T."/>
            <person name="van der Linden C.G."/>
            <person name="van Loo E.N."/>
            <person name="Jellen E.N."/>
            <person name="Maughan P.J."/>
            <person name="Tester M."/>
        </authorList>
    </citation>
    <scope>NUCLEOTIDE SEQUENCE [LARGE SCALE GENOMIC DNA]</scope>
    <source>
        <strain evidence="2">cv. PI 614886</strain>
    </source>
</reference>
<evidence type="ECO:0000256" key="1">
    <source>
        <dbReference type="SAM" id="MobiDB-lite"/>
    </source>
</evidence>
<feature type="compositionally biased region" description="Low complexity" evidence="1">
    <location>
        <begin position="101"/>
        <end position="112"/>
    </location>
</feature>
<proteinExistence type="predicted"/>
<organism evidence="2 3">
    <name type="scientific">Chenopodium quinoa</name>
    <name type="common">Quinoa</name>
    <dbReference type="NCBI Taxonomy" id="63459"/>
    <lineage>
        <taxon>Eukaryota</taxon>
        <taxon>Viridiplantae</taxon>
        <taxon>Streptophyta</taxon>
        <taxon>Embryophyta</taxon>
        <taxon>Tracheophyta</taxon>
        <taxon>Spermatophyta</taxon>
        <taxon>Magnoliopsida</taxon>
        <taxon>eudicotyledons</taxon>
        <taxon>Gunneridae</taxon>
        <taxon>Pentapetalae</taxon>
        <taxon>Caryophyllales</taxon>
        <taxon>Chenopodiaceae</taxon>
        <taxon>Chenopodioideae</taxon>
        <taxon>Atripliceae</taxon>
        <taxon>Chenopodium</taxon>
    </lineage>
</organism>
<evidence type="ECO:0000313" key="2">
    <source>
        <dbReference type="EnsemblPlants" id="AUR62013280-RA:cds"/>
    </source>
</evidence>
<evidence type="ECO:0000313" key="3">
    <source>
        <dbReference type="Proteomes" id="UP000596660"/>
    </source>
</evidence>